<evidence type="ECO:0000256" key="1">
    <source>
        <dbReference type="SAM" id="MobiDB-lite"/>
    </source>
</evidence>
<dbReference type="EMBL" id="VSRR010000194">
    <property type="protein sequence ID" value="MPC12050.1"/>
    <property type="molecule type" value="Genomic_DNA"/>
</dbReference>
<proteinExistence type="predicted"/>
<dbReference type="Proteomes" id="UP000324222">
    <property type="component" value="Unassembled WGS sequence"/>
</dbReference>
<organism evidence="2 3">
    <name type="scientific">Portunus trituberculatus</name>
    <name type="common">Swimming crab</name>
    <name type="synonym">Neptunus trituberculatus</name>
    <dbReference type="NCBI Taxonomy" id="210409"/>
    <lineage>
        <taxon>Eukaryota</taxon>
        <taxon>Metazoa</taxon>
        <taxon>Ecdysozoa</taxon>
        <taxon>Arthropoda</taxon>
        <taxon>Crustacea</taxon>
        <taxon>Multicrustacea</taxon>
        <taxon>Malacostraca</taxon>
        <taxon>Eumalacostraca</taxon>
        <taxon>Eucarida</taxon>
        <taxon>Decapoda</taxon>
        <taxon>Pleocyemata</taxon>
        <taxon>Brachyura</taxon>
        <taxon>Eubrachyura</taxon>
        <taxon>Portunoidea</taxon>
        <taxon>Portunidae</taxon>
        <taxon>Portuninae</taxon>
        <taxon>Portunus</taxon>
    </lineage>
</organism>
<evidence type="ECO:0000313" key="3">
    <source>
        <dbReference type="Proteomes" id="UP000324222"/>
    </source>
</evidence>
<name>A0A5B7CRH2_PORTR</name>
<dbReference type="AlphaFoldDB" id="A0A5B7CRH2"/>
<protein>
    <submittedName>
        <fullName evidence="2">Uncharacterized protein</fullName>
    </submittedName>
</protein>
<comment type="caution">
    <text evidence="2">The sequence shown here is derived from an EMBL/GenBank/DDBJ whole genome shotgun (WGS) entry which is preliminary data.</text>
</comment>
<evidence type="ECO:0000313" key="2">
    <source>
        <dbReference type="EMBL" id="MPC12050.1"/>
    </source>
</evidence>
<sequence length="67" mass="6908">MTGSRLSLRTHLARKDNIQGGGESRGPHLVQLFGSLQVASSLPGCSPQAAASRGKPSGFLTEACNLS</sequence>
<accession>A0A5B7CRH2</accession>
<keyword evidence="3" id="KW-1185">Reference proteome</keyword>
<gene>
    <name evidence="2" type="ORF">E2C01_004727</name>
</gene>
<feature type="region of interest" description="Disordered" evidence="1">
    <location>
        <begin position="1"/>
        <end position="26"/>
    </location>
</feature>
<reference evidence="2 3" key="1">
    <citation type="submission" date="2019-05" db="EMBL/GenBank/DDBJ databases">
        <title>Another draft genome of Portunus trituberculatus and its Hox gene families provides insights of decapod evolution.</title>
        <authorList>
            <person name="Jeong J.-H."/>
            <person name="Song I."/>
            <person name="Kim S."/>
            <person name="Choi T."/>
            <person name="Kim D."/>
            <person name="Ryu S."/>
            <person name="Kim W."/>
        </authorList>
    </citation>
    <scope>NUCLEOTIDE SEQUENCE [LARGE SCALE GENOMIC DNA]</scope>
    <source>
        <tissue evidence="2">Muscle</tissue>
    </source>
</reference>